<comment type="caution">
    <text evidence="2">The sequence shown here is derived from an EMBL/GenBank/DDBJ whole genome shotgun (WGS) entry which is preliminary data.</text>
</comment>
<evidence type="ECO:0000256" key="1">
    <source>
        <dbReference type="SAM" id="SignalP"/>
    </source>
</evidence>
<organism evidence="2 3">
    <name type="scientific">Chryseobacterium endalhagicum</name>
    <dbReference type="NCBI Taxonomy" id="2797638"/>
    <lineage>
        <taxon>Bacteria</taxon>
        <taxon>Pseudomonadati</taxon>
        <taxon>Bacteroidota</taxon>
        <taxon>Flavobacteriia</taxon>
        <taxon>Flavobacteriales</taxon>
        <taxon>Weeksellaceae</taxon>
        <taxon>Chryseobacterium group</taxon>
        <taxon>Chryseobacterium</taxon>
    </lineage>
</organism>
<name>A0ABS1QA20_9FLAO</name>
<sequence>MKTHGYVKTKLCLLLCCISFLINSCSEPAPASQIKDISDIKAEIEVFQSLTDENDNTVSVILYDKKGKEFGNDSVKISVNGKKAEYRIMQQLYYSKNYDYRTEDVPPKNGSYELQIQLANGKKFFLGNIPSLKHSSSRNIIYKEEAPLNQDYSIQWSGLQDVNVLYLSRSVKVHTKEENNIETFVEQAADTIKIGPAGSYTVKKENFSKPGERLSIMSFEFTAEKTGTVNPKLLKGSSSKISGYHEERVNFK</sequence>
<gene>
    <name evidence="2" type="ORF">JET18_01325</name>
</gene>
<keyword evidence="3" id="KW-1185">Reference proteome</keyword>
<feature type="chain" id="PRO_5045678573" description="Lipoprotein" evidence="1">
    <location>
        <begin position="32"/>
        <end position="252"/>
    </location>
</feature>
<protein>
    <recommendedName>
        <fullName evidence="4">Lipoprotein</fullName>
    </recommendedName>
</protein>
<keyword evidence="1" id="KW-0732">Signal</keyword>
<dbReference type="EMBL" id="JAELVM010000001">
    <property type="protein sequence ID" value="MBL1219456.1"/>
    <property type="molecule type" value="Genomic_DNA"/>
</dbReference>
<proteinExistence type="predicted"/>
<evidence type="ECO:0008006" key="4">
    <source>
        <dbReference type="Google" id="ProtNLM"/>
    </source>
</evidence>
<feature type="signal peptide" evidence="1">
    <location>
        <begin position="1"/>
        <end position="31"/>
    </location>
</feature>
<dbReference type="RefSeq" id="WP_202088676.1">
    <property type="nucleotide sequence ID" value="NZ_JAELVM010000001.1"/>
</dbReference>
<dbReference type="Proteomes" id="UP000661696">
    <property type="component" value="Unassembled WGS sequence"/>
</dbReference>
<evidence type="ECO:0000313" key="3">
    <source>
        <dbReference type="Proteomes" id="UP000661696"/>
    </source>
</evidence>
<accession>A0ABS1QA20</accession>
<reference evidence="2 3" key="1">
    <citation type="submission" date="2020-12" db="EMBL/GenBank/DDBJ databases">
        <title>Chryseobacterium endoalhailicus sp. nov., isolated from seed of leguminous plant.</title>
        <authorList>
            <person name="Zhang X."/>
        </authorList>
    </citation>
    <scope>NUCLEOTIDE SEQUENCE [LARGE SCALE GENOMIC DNA]</scope>
    <source>
        <strain evidence="2 3">L7</strain>
    </source>
</reference>
<evidence type="ECO:0000313" key="2">
    <source>
        <dbReference type="EMBL" id="MBL1219456.1"/>
    </source>
</evidence>